<sequence length="213" mass="24014">MESPFNFMKLGREDKEQAESIRREIQRIEQAAMVTAGMKDGVKYMSGATITSTLPKATTSTANRPSRTGGVAGSYGCAANYYVPTIEELRNPSAKDQTSAAQGREEWAINKEIAKVGEWEVVTPVAAPTSSSSNKTRKDDHQTTTHDQAPEFQDDDDDHSVEDLNSFKIKEKEYPDEAYHHHHQEVHEEVVFKKRKLADSDKSRKKKTLRKKE</sequence>
<evidence type="ECO:0000313" key="3">
    <source>
        <dbReference type="Proteomes" id="UP000740926"/>
    </source>
</evidence>
<keyword evidence="3" id="KW-1185">Reference proteome</keyword>
<dbReference type="AlphaFoldDB" id="A0A9P6ZGC4"/>
<dbReference type="EMBL" id="JAANIU010000003">
    <property type="protein sequence ID" value="KAG1576579.1"/>
    <property type="molecule type" value="Genomic_DNA"/>
</dbReference>
<protein>
    <submittedName>
        <fullName evidence="2">Uncharacterized protein</fullName>
    </submittedName>
</protein>
<evidence type="ECO:0000256" key="1">
    <source>
        <dbReference type="SAM" id="MobiDB-lite"/>
    </source>
</evidence>
<proteinExistence type="predicted"/>
<organism evidence="2 3">
    <name type="scientific">Rhizopus delemar</name>
    <dbReference type="NCBI Taxonomy" id="936053"/>
    <lineage>
        <taxon>Eukaryota</taxon>
        <taxon>Fungi</taxon>
        <taxon>Fungi incertae sedis</taxon>
        <taxon>Mucoromycota</taxon>
        <taxon>Mucoromycotina</taxon>
        <taxon>Mucoromycetes</taxon>
        <taxon>Mucorales</taxon>
        <taxon>Mucorineae</taxon>
        <taxon>Rhizopodaceae</taxon>
        <taxon>Rhizopus</taxon>
    </lineage>
</organism>
<dbReference type="Proteomes" id="UP000740926">
    <property type="component" value="Unassembled WGS sequence"/>
</dbReference>
<name>A0A9P6ZGC4_9FUNG</name>
<comment type="caution">
    <text evidence="2">The sequence shown here is derived from an EMBL/GenBank/DDBJ whole genome shotgun (WGS) entry which is preliminary data.</text>
</comment>
<accession>A0A9P6ZGC4</accession>
<feature type="region of interest" description="Disordered" evidence="1">
    <location>
        <begin position="124"/>
        <end position="213"/>
    </location>
</feature>
<reference evidence="2 3" key="1">
    <citation type="journal article" date="2020" name="Microb. Genom.">
        <title>Genetic diversity of clinical and environmental Mucorales isolates obtained from an investigation of mucormycosis cases among solid organ transplant recipients.</title>
        <authorList>
            <person name="Nguyen M.H."/>
            <person name="Kaul D."/>
            <person name="Muto C."/>
            <person name="Cheng S.J."/>
            <person name="Richter R.A."/>
            <person name="Bruno V.M."/>
            <person name="Liu G."/>
            <person name="Beyhan S."/>
            <person name="Sundermann A.J."/>
            <person name="Mounaud S."/>
            <person name="Pasculle A.W."/>
            <person name="Nierman W.C."/>
            <person name="Driscoll E."/>
            <person name="Cumbie R."/>
            <person name="Clancy C.J."/>
            <person name="Dupont C.L."/>
        </authorList>
    </citation>
    <scope>NUCLEOTIDE SEQUENCE [LARGE SCALE GENOMIC DNA]</scope>
    <source>
        <strain evidence="2 3">GL24</strain>
    </source>
</reference>
<evidence type="ECO:0000313" key="2">
    <source>
        <dbReference type="EMBL" id="KAG1576579.1"/>
    </source>
</evidence>
<feature type="compositionally biased region" description="Basic residues" evidence="1">
    <location>
        <begin position="203"/>
        <end position="213"/>
    </location>
</feature>
<gene>
    <name evidence="2" type="ORF">G6F50_000070</name>
</gene>
<feature type="compositionally biased region" description="Basic and acidic residues" evidence="1">
    <location>
        <begin position="168"/>
        <end position="202"/>
    </location>
</feature>